<dbReference type="VEuPathDB" id="FungiDB:RhiirFUN_000799"/>
<organism evidence="1">
    <name type="scientific">Rhizophagus irregularis (strain DAOM 181602 / DAOM 197198 / MUCL 43194)</name>
    <name type="common">Arbuscular mycorrhizal fungus</name>
    <name type="synonym">Glomus intraradices</name>
    <dbReference type="NCBI Taxonomy" id="747089"/>
    <lineage>
        <taxon>Eukaryota</taxon>
        <taxon>Fungi</taxon>
        <taxon>Fungi incertae sedis</taxon>
        <taxon>Mucoromycota</taxon>
        <taxon>Glomeromycotina</taxon>
        <taxon>Glomeromycetes</taxon>
        <taxon>Glomerales</taxon>
        <taxon>Glomeraceae</taxon>
        <taxon>Rhizophagus</taxon>
    </lineage>
</organism>
<dbReference type="Gene3D" id="1.10.10.1010">
    <property type="entry name" value="Intein homing endonuclease, domain IV"/>
    <property type="match status" value="1"/>
</dbReference>
<name>U9TW19_RHIID</name>
<dbReference type="HOGENOM" id="CLU_000288_7_17_1"/>
<proteinExistence type="predicted"/>
<protein>
    <submittedName>
        <fullName evidence="1">Uncharacterized protein</fullName>
    </submittedName>
</protein>
<accession>U9TW19</accession>
<dbReference type="AlphaFoldDB" id="U9TW19"/>
<dbReference type="EMBL" id="KI284982">
    <property type="protein sequence ID" value="ESA12394.1"/>
    <property type="molecule type" value="Genomic_DNA"/>
</dbReference>
<sequence>MYQRKKLSWSSDSSDIYDLSRCEECGGYYCNVMYFQKDFKSWTSGNNDIDKFIKNAQLSSHSGNKALEWIPYDKLHNIKYIEKIGVFKANWIDGYINNWDNINQNWVRYGKNMVITLKCLSNPKIGASNFINKIETDYKFYGITQDPQTKDYMMVLNDKCKKCNNLIIAQKKH</sequence>
<gene>
    <name evidence="1" type="ORF">GLOINDRAFT_27204</name>
</gene>
<evidence type="ECO:0000313" key="1">
    <source>
        <dbReference type="EMBL" id="ESA12394.1"/>
    </source>
</evidence>
<reference evidence="1" key="1">
    <citation type="submission" date="2013-07" db="EMBL/GenBank/DDBJ databases">
        <title>The genome of an arbuscular mycorrhizal fungus provides insights into the evolution of the oldest plant symbiosis.</title>
        <authorList>
            <consortium name="DOE Joint Genome Institute"/>
            <person name="Tisserant E."/>
            <person name="Malbreil M."/>
            <person name="Kuo A."/>
            <person name="Kohler A."/>
            <person name="Symeonidi A."/>
            <person name="Balestrini R."/>
            <person name="Charron P."/>
            <person name="Duensing N."/>
            <person name="Frei-dit-Frey N."/>
            <person name="Gianinazzi-Pearson V."/>
            <person name="Gilbert B."/>
            <person name="Handa Y."/>
            <person name="Hijri M."/>
            <person name="Kaul R."/>
            <person name="Kawaguchi M."/>
            <person name="Krajinski F."/>
            <person name="Lammers P."/>
            <person name="Lapierre D."/>
            <person name="Masclaux F.G."/>
            <person name="Murat C."/>
            <person name="Morin E."/>
            <person name="Ndikumana S."/>
            <person name="Pagni M."/>
            <person name="Petitpierre D."/>
            <person name="Requena N."/>
            <person name="Rosikiewicz P."/>
            <person name="Riley R."/>
            <person name="Saito K."/>
            <person name="San Clemente H."/>
            <person name="Shapiro H."/>
            <person name="van Tuinen D."/>
            <person name="Becard G."/>
            <person name="Bonfante P."/>
            <person name="Paszkowski U."/>
            <person name="Shachar-Hill Y."/>
            <person name="Young J.P."/>
            <person name="Sanders I.R."/>
            <person name="Henrissat B."/>
            <person name="Rensing S.A."/>
            <person name="Grigoriev I.V."/>
            <person name="Corradi N."/>
            <person name="Roux C."/>
            <person name="Martin F."/>
        </authorList>
    </citation>
    <scope>NUCLEOTIDE SEQUENCE</scope>
    <source>
        <strain evidence="1">DAOM 197198</strain>
    </source>
</reference>